<keyword evidence="2" id="KW-1185">Reference proteome</keyword>
<evidence type="ECO:0000313" key="1">
    <source>
        <dbReference type="EMBL" id="GAO28524.1"/>
    </source>
</evidence>
<dbReference type="AlphaFoldDB" id="A0A0E9LTE6"/>
<comment type="caution">
    <text evidence="1">The sequence shown here is derived from an EMBL/GenBank/DDBJ whole genome shotgun (WGS) entry which is preliminary data.</text>
</comment>
<organism evidence="1 2">
    <name type="scientific">Geofilum rubicundum JCM 15548</name>
    <dbReference type="NCBI Taxonomy" id="1236989"/>
    <lineage>
        <taxon>Bacteria</taxon>
        <taxon>Pseudomonadati</taxon>
        <taxon>Bacteroidota</taxon>
        <taxon>Bacteroidia</taxon>
        <taxon>Marinilabiliales</taxon>
        <taxon>Marinilabiliaceae</taxon>
        <taxon>Geofilum</taxon>
    </lineage>
</organism>
<proteinExistence type="predicted"/>
<evidence type="ECO:0000313" key="2">
    <source>
        <dbReference type="Proteomes" id="UP000032900"/>
    </source>
</evidence>
<dbReference type="Proteomes" id="UP000032900">
    <property type="component" value="Unassembled WGS sequence"/>
</dbReference>
<dbReference type="RefSeq" id="WP_062122325.1">
    <property type="nucleotide sequence ID" value="NZ_BAZW01000003.1"/>
</dbReference>
<name>A0A0E9LTE6_9BACT</name>
<gene>
    <name evidence="1" type="ORF">JCM15548_1630</name>
</gene>
<accession>A0A0E9LTE6</accession>
<reference evidence="1 2" key="1">
    <citation type="journal article" date="2015" name="Microbes Environ.">
        <title>Distribution and evolution of nitrogen fixation genes in the phylum bacteroidetes.</title>
        <authorList>
            <person name="Inoue J."/>
            <person name="Oshima K."/>
            <person name="Suda W."/>
            <person name="Sakamoto M."/>
            <person name="Iino T."/>
            <person name="Noda S."/>
            <person name="Hongoh Y."/>
            <person name="Hattori M."/>
            <person name="Ohkuma M."/>
        </authorList>
    </citation>
    <scope>NUCLEOTIDE SEQUENCE [LARGE SCALE GENOMIC DNA]</scope>
    <source>
        <strain evidence="1">JCM 15548</strain>
    </source>
</reference>
<dbReference type="OrthoDB" id="823685at2"/>
<sequence length="64" mass="6899">MQVLTLIDSLIAAGAERMAVNIANGLAAQGVDSHLCATRAGGPLEEFVEEQVPFLWPTKKGYWI</sequence>
<dbReference type="STRING" id="1236989.JCM15548_1630"/>
<dbReference type="EMBL" id="BAZW01000003">
    <property type="protein sequence ID" value="GAO28524.1"/>
    <property type="molecule type" value="Genomic_DNA"/>
</dbReference>
<protein>
    <submittedName>
        <fullName evidence="1">Uncharacterized protein</fullName>
    </submittedName>
</protein>